<dbReference type="AlphaFoldDB" id="D0LJY4"/>
<name>D0LJY4_HALO1</name>
<dbReference type="OrthoDB" id="510402at2"/>
<evidence type="ECO:0000256" key="1">
    <source>
        <dbReference type="ARBA" id="ARBA00023098"/>
    </source>
</evidence>
<reference evidence="8 9" key="1">
    <citation type="journal article" date="2010" name="Stand. Genomic Sci.">
        <title>Complete genome sequence of Haliangium ochraceum type strain (SMP-2).</title>
        <authorList>
            <consortium name="US DOE Joint Genome Institute (JGI-PGF)"/>
            <person name="Ivanova N."/>
            <person name="Daum C."/>
            <person name="Lang E."/>
            <person name="Abt B."/>
            <person name="Kopitz M."/>
            <person name="Saunders E."/>
            <person name="Lapidus A."/>
            <person name="Lucas S."/>
            <person name="Glavina Del Rio T."/>
            <person name="Nolan M."/>
            <person name="Tice H."/>
            <person name="Copeland A."/>
            <person name="Cheng J.F."/>
            <person name="Chen F."/>
            <person name="Bruce D."/>
            <person name="Goodwin L."/>
            <person name="Pitluck S."/>
            <person name="Mavromatis K."/>
            <person name="Pati A."/>
            <person name="Mikhailova N."/>
            <person name="Chen A."/>
            <person name="Palaniappan K."/>
            <person name="Land M."/>
            <person name="Hauser L."/>
            <person name="Chang Y.J."/>
            <person name="Jeffries C.D."/>
            <person name="Detter J.C."/>
            <person name="Brettin T."/>
            <person name="Rohde M."/>
            <person name="Goker M."/>
            <person name="Bristow J."/>
            <person name="Markowitz V."/>
            <person name="Eisen J.A."/>
            <person name="Hugenholtz P."/>
            <person name="Kyrpides N.C."/>
            <person name="Klenk H.P."/>
        </authorList>
    </citation>
    <scope>NUCLEOTIDE SEQUENCE [LARGE SCALE GENOMIC DNA]</scope>
    <source>
        <strain evidence="9">DSM 14365 / CIP 107738 / JCM 11303 / AJ 13395 / SMP-2</strain>
    </source>
</reference>
<evidence type="ECO:0000256" key="5">
    <source>
        <dbReference type="ARBA" id="ARBA00035169"/>
    </source>
</evidence>
<evidence type="ECO:0000256" key="2">
    <source>
        <dbReference type="ARBA" id="ARBA00023239"/>
    </source>
</evidence>
<dbReference type="InterPro" id="IPR043064">
    <property type="entry name" value="FcoT_ThioEstase_Rv0098-like_sf"/>
</dbReference>
<keyword evidence="1" id="KW-0443">Lipid metabolism</keyword>
<dbReference type="eggNOG" id="ENOG5032SAE">
    <property type="taxonomic scope" value="Bacteria"/>
</dbReference>
<dbReference type="KEGG" id="hoh:Hoch_6016"/>
<dbReference type="HOGENOM" id="CLU_124481_0_0_7"/>
<dbReference type="Proteomes" id="UP000001880">
    <property type="component" value="Chromosome"/>
</dbReference>
<dbReference type="Pfam" id="PF10862">
    <property type="entry name" value="FcoT"/>
    <property type="match status" value="1"/>
</dbReference>
<dbReference type="EMBL" id="CP001804">
    <property type="protein sequence ID" value="ACY18491.1"/>
    <property type="molecule type" value="Genomic_DNA"/>
</dbReference>
<proteinExistence type="inferred from homology"/>
<organism evidence="8 9">
    <name type="scientific">Haliangium ochraceum (strain DSM 14365 / JCM 11303 / SMP-2)</name>
    <dbReference type="NCBI Taxonomy" id="502025"/>
    <lineage>
        <taxon>Bacteria</taxon>
        <taxon>Pseudomonadati</taxon>
        <taxon>Myxococcota</taxon>
        <taxon>Polyangia</taxon>
        <taxon>Haliangiales</taxon>
        <taxon>Kofleriaceae</taxon>
        <taxon>Haliangium</taxon>
    </lineage>
</organism>
<dbReference type="STRING" id="502025.Hoch_6016"/>
<dbReference type="Gene3D" id="3.10.129.30">
    <property type="entry name" value="Rv0098, thioesterase-like hot dog domain"/>
    <property type="match status" value="1"/>
</dbReference>
<dbReference type="GO" id="GO:0016829">
    <property type="term" value="F:lyase activity"/>
    <property type="evidence" value="ECO:0007669"/>
    <property type="project" value="UniProtKB-KW"/>
</dbReference>
<dbReference type="EC" id="4.3.2.11" evidence="4"/>
<gene>
    <name evidence="8" type="ordered locus">Hoch_6016</name>
</gene>
<protein>
    <recommendedName>
        <fullName evidence="5">(2E)-enoyl-[ACP] glycyltransferase</fullName>
        <ecNumber evidence="4">4.3.2.11</ecNumber>
    </recommendedName>
    <alternativeName>
        <fullName evidence="6">(2E)-unsaturated fatty acyl-[ACP] glycyltransferase</fullName>
    </alternativeName>
</protein>
<dbReference type="RefSeq" id="WP_012831083.1">
    <property type="nucleotide sequence ID" value="NC_013440.1"/>
</dbReference>
<accession>D0LJY4</accession>
<evidence type="ECO:0000256" key="3">
    <source>
        <dbReference type="ARBA" id="ARBA00035117"/>
    </source>
</evidence>
<evidence type="ECO:0000256" key="7">
    <source>
        <dbReference type="ARBA" id="ARBA00048742"/>
    </source>
</evidence>
<keyword evidence="2" id="KW-0456">Lyase</keyword>
<evidence type="ECO:0000256" key="4">
    <source>
        <dbReference type="ARBA" id="ARBA00035127"/>
    </source>
</evidence>
<comment type="similarity">
    <text evidence="3">Belongs to the FcoT family.</text>
</comment>
<keyword evidence="9" id="KW-1185">Reference proteome</keyword>
<evidence type="ECO:0000313" key="9">
    <source>
        <dbReference type="Proteomes" id="UP000001880"/>
    </source>
</evidence>
<evidence type="ECO:0000256" key="6">
    <source>
        <dbReference type="ARBA" id="ARBA00035448"/>
    </source>
</evidence>
<comment type="catalytic activity">
    <reaction evidence="7">
        <text>a (3R)-3-[(carboxymethyl)amino]fatty acid + holo-[ACP] + H(+) = a (2E)-enoyl-[ACP] + glycine + H2O</text>
        <dbReference type="Rhea" id="RHEA:74923"/>
        <dbReference type="Rhea" id="RHEA-COMP:9685"/>
        <dbReference type="Rhea" id="RHEA-COMP:9925"/>
        <dbReference type="ChEBI" id="CHEBI:15377"/>
        <dbReference type="ChEBI" id="CHEBI:15378"/>
        <dbReference type="ChEBI" id="CHEBI:57305"/>
        <dbReference type="ChEBI" id="CHEBI:64479"/>
        <dbReference type="ChEBI" id="CHEBI:78784"/>
        <dbReference type="ChEBI" id="CHEBI:193080"/>
        <dbReference type="EC" id="4.3.2.11"/>
    </reaction>
    <physiologicalReaction direction="right-to-left" evidence="7">
        <dbReference type="Rhea" id="RHEA:74925"/>
    </physiologicalReaction>
</comment>
<dbReference type="GO" id="GO:0006629">
    <property type="term" value="P:lipid metabolic process"/>
    <property type="evidence" value="ECO:0007669"/>
    <property type="project" value="UniProtKB-KW"/>
</dbReference>
<sequence length="205" mass="22609">MNTATSALCQEADARRETVVTVDERFLEHILTPYMTPCKYLKSVDISYDPSASNGVLPAKLRARGRFSIGESCYIEDTGHFNAVEFIMCFNQIGYVLLAHALQAGLVRGVPAWGREDFAERQLPDVLIVNAKSTFRRMIDARDFVGEAVWTRASARGDHLFGSFDVSFYDAAGGRSTGETFCCVRNMFAERSPAPSPVLGQVAHA</sequence>
<evidence type="ECO:0000313" key="8">
    <source>
        <dbReference type="EMBL" id="ACY18491.1"/>
    </source>
</evidence>
<dbReference type="InterPro" id="IPR022598">
    <property type="entry name" value="FcoT_ThioEstase"/>
</dbReference>